<evidence type="ECO:0000313" key="2">
    <source>
        <dbReference type="Proteomes" id="UP000037210"/>
    </source>
</evidence>
<sequence>MDPLQLEDLPLGRFEGRGFMSKLTEEQRSELISEIQALKDAGATCEEIQELITRKFEEWGLEPPRFDGFPFGRYMRRGRFMCRGFMPTPTEEQ</sequence>
<evidence type="ECO:0000313" key="1">
    <source>
        <dbReference type="EMBL" id="KON30058.1"/>
    </source>
</evidence>
<reference evidence="1 2" key="1">
    <citation type="submission" date="2015-06" db="EMBL/GenBank/DDBJ databases">
        <title>New insights into the roles of widespread benthic archaea in carbon and nitrogen cycling.</title>
        <authorList>
            <person name="Lazar C.S."/>
            <person name="Baker B.J."/>
            <person name="Seitz K.W."/>
            <person name="Hyde A.S."/>
            <person name="Dick G.J."/>
            <person name="Hinrichs K.-U."/>
            <person name="Teske A.P."/>
        </authorList>
    </citation>
    <scope>NUCLEOTIDE SEQUENCE [LARGE SCALE GENOMIC DNA]</scope>
    <source>
        <strain evidence="1">DG-45</strain>
    </source>
</reference>
<protein>
    <submittedName>
        <fullName evidence="1">Uncharacterized protein</fullName>
    </submittedName>
</protein>
<organism evidence="1 2">
    <name type="scientific">miscellaneous Crenarchaeota group-15 archaeon DG-45</name>
    <dbReference type="NCBI Taxonomy" id="1685127"/>
    <lineage>
        <taxon>Archaea</taxon>
        <taxon>Candidatus Bathyarchaeota</taxon>
        <taxon>MCG-15</taxon>
    </lineage>
</organism>
<accession>A0A0M0BNE1</accession>
<name>A0A0M0BNE1_9ARCH</name>
<gene>
    <name evidence="1" type="ORF">AC482_04895</name>
</gene>
<dbReference type="EMBL" id="LFWZ01000043">
    <property type="protein sequence ID" value="KON30058.1"/>
    <property type="molecule type" value="Genomic_DNA"/>
</dbReference>
<comment type="caution">
    <text evidence="1">The sequence shown here is derived from an EMBL/GenBank/DDBJ whole genome shotgun (WGS) entry which is preliminary data.</text>
</comment>
<proteinExistence type="predicted"/>
<dbReference type="Proteomes" id="UP000037210">
    <property type="component" value="Unassembled WGS sequence"/>
</dbReference>
<dbReference type="AlphaFoldDB" id="A0A0M0BNE1"/>